<gene>
    <name evidence="2" type="ORF">C8N45_102427</name>
</gene>
<dbReference type="InterPro" id="IPR029058">
    <property type="entry name" value="AB_hydrolase_fold"/>
</dbReference>
<protein>
    <submittedName>
        <fullName evidence="2">Poly(3-hydroxybutyrate) depolymerase</fullName>
    </submittedName>
</protein>
<keyword evidence="3" id="KW-1185">Reference proteome</keyword>
<dbReference type="OrthoDB" id="9767239at2"/>
<dbReference type="SUPFAM" id="SSF53474">
    <property type="entry name" value="alpha/beta-Hydrolases"/>
    <property type="match status" value="1"/>
</dbReference>
<organism evidence="2 3">
    <name type="scientific">Yoonia sediminilitoris</name>
    <dbReference type="NCBI Taxonomy" id="1286148"/>
    <lineage>
        <taxon>Bacteria</taxon>
        <taxon>Pseudomonadati</taxon>
        <taxon>Pseudomonadota</taxon>
        <taxon>Alphaproteobacteria</taxon>
        <taxon>Rhodobacterales</taxon>
        <taxon>Paracoccaceae</taxon>
        <taxon>Yoonia</taxon>
    </lineage>
</organism>
<keyword evidence="1" id="KW-0732">Signal</keyword>
<name>A0A2T6KMG8_9RHOB</name>
<feature type="signal peptide" evidence="1">
    <location>
        <begin position="1"/>
        <end position="20"/>
    </location>
</feature>
<sequence>MMNTLYSAFAIISLSGAAAAAPLPALNLDPDATTVSGLSSGAFMAVQLQVAYSGAIAGAGIVAGGPYDCADQSIWRALNVCMDPFFFGADPDRSLASMQALAEEERIDPLEDIAADRLYLFHGLSDDTVDRSTMDALLQTYQSLGVTAENLTYVTSVDAGHGFVTEQGQVSCDATRPDFLIDCDFDQAGDILNRLYDDLSQPVSTTQQGLVTFDQATYTGGALGMDDTGFVYVPADCATGQTCRLHIALHGCKQGREYIGEGYARLTGFNPWAEANRIVVLYPQASRIPSPWYNWFAGNPNGCWDWWGYAGADYLSRDAPQLSAIARMAAALGAPLAQSSATPR</sequence>
<evidence type="ECO:0000313" key="2">
    <source>
        <dbReference type="EMBL" id="PUB17415.1"/>
    </source>
</evidence>
<dbReference type="PANTHER" id="PTHR42972:SF8">
    <property type="entry name" value="POLYHYDROXYBUTYRATE DEPOLYMERASE"/>
    <property type="match status" value="1"/>
</dbReference>
<dbReference type="Proteomes" id="UP000244523">
    <property type="component" value="Unassembled WGS sequence"/>
</dbReference>
<dbReference type="PANTHER" id="PTHR42972">
    <property type="entry name" value="TOL-PAL SYSTEM PROTEIN TOLB"/>
    <property type="match status" value="1"/>
</dbReference>
<dbReference type="Gene3D" id="3.40.50.1820">
    <property type="entry name" value="alpha/beta hydrolase"/>
    <property type="match status" value="2"/>
</dbReference>
<accession>A0A2T6KMG8</accession>
<feature type="chain" id="PRO_5015419182" evidence="1">
    <location>
        <begin position="21"/>
        <end position="344"/>
    </location>
</feature>
<evidence type="ECO:0000313" key="3">
    <source>
        <dbReference type="Proteomes" id="UP000244523"/>
    </source>
</evidence>
<comment type="caution">
    <text evidence="2">The sequence shown here is derived from an EMBL/GenBank/DDBJ whole genome shotgun (WGS) entry which is preliminary data.</text>
</comment>
<dbReference type="RefSeq" id="WP_108385536.1">
    <property type="nucleotide sequence ID" value="NZ_QBUD01000002.1"/>
</dbReference>
<proteinExistence type="predicted"/>
<reference evidence="2 3" key="1">
    <citation type="submission" date="2018-04" db="EMBL/GenBank/DDBJ databases">
        <title>Genomic Encyclopedia of Archaeal and Bacterial Type Strains, Phase II (KMG-II): from individual species to whole genera.</title>
        <authorList>
            <person name="Goeker M."/>
        </authorList>
    </citation>
    <scope>NUCLEOTIDE SEQUENCE [LARGE SCALE GENOMIC DNA]</scope>
    <source>
        <strain evidence="2 3">DSM 29955</strain>
    </source>
</reference>
<dbReference type="EMBL" id="QBUD01000002">
    <property type="protein sequence ID" value="PUB17415.1"/>
    <property type="molecule type" value="Genomic_DNA"/>
</dbReference>
<dbReference type="AlphaFoldDB" id="A0A2T6KMG8"/>
<evidence type="ECO:0000256" key="1">
    <source>
        <dbReference type="SAM" id="SignalP"/>
    </source>
</evidence>